<evidence type="ECO:0000256" key="3">
    <source>
        <dbReference type="ARBA" id="ARBA00022692"/>
    </source>
</evidence>
<dbReference type="InterPro" id="IPR045231">
    <property type="entry name" value="Yip1/4-like"/>
</dbReference>
<dbReference type="VEuPathDB" id="TriTrypDB:LdBPK_230280.1"/>
<reference evidence="8 9" key="1">
    <citation type="journal article" date="2018" name="Sci. Rep.">
        <title>A complete Leishmania donovani reference genome identifies novel genetic variations associated with virulence.</title>
        <authorList>
            <person name="Lypaczewski P."/>
            <person name="Hoshizaki J."/>
            <person name="Zhang W.-W."/>
            <person name="McCall L.-I."/>
            <person name="Torcivia-Rodriguez J."/>
            <person name="Simonyan V."/>
            <person name="Kaur A."/>
            <person name="Dewar K."/>
            <person name="Matlashewski G."/>
        </authorList>
    </citation>
    <scope>NUCLEOTIDE SEQUENCE [LARGE SCALE GENOMIC DNA]</scope>
    <source>
        <strain evidence="8 9">LdCL</strain>
    </source>
</reference>
<dbReference type="GO" id="GO:0000139">
    <property type="term" value="C:Golgi membrane"/>
    <property type="evidence" value="ECO:0007669"/>
    <property type="project" value="UniProtKB-SubCell"/>
</dbReference>
<proteinExistence type="inferred from homology"/>
<dbReference type="InterPro" id="IPR006977">
    <property type="entry name" value="Yip1_dom"/>
</dbReference>
<sequence>MLNEVHVNADPNTISTLDEPVLQTLLRDAKAIGRKLVVVVCPPLGADKELHDWDLWGPLFLCLILASILTINASDDQGAAVFSAVFIFVWLGGLVVTVNAKLLGSKIMFFQTYCAIGYCLAPICLGALLCCVLPWFLLNLLLCFIAWAWACWAALRFFRNTVSADREVLVVYPSGSSTSSSPGWFWLVFRTSPRYFVWRCGDRASHTSPPPAARQRPQGP</sequence>
<evidence type="ECO:0000256" key="2">
    <source>
        <dbReference type="ARBA" id="ARBA00010596"/>
    </source>
</evidence>
<dbReference type="VEuPathDB" id="TriTrypDB:LDHU3_23.0380"/>
<dbReference type="PANTHER" id="PTHR21236">
    <property type="entry name" value="GOLGI MEMBRANE PROTEIN YIP1"/>
    <property type="match status" value="1"/>
</dbReference>
<evidence type="ECO:0000313" key="9">
    <source>
        <dbReference type="Proteomes" id="UP000274082"/>
    </source>
</evidence>
<feature type="transmembrane region" description="Helical" evidence="6">
    <location>
        <begin position="135"/>
        <end position="158"/>
    </location>
</feature>
<dbReference type="OrthoDB" id="411251at2759"/>
<feature type="domain" description="Yip1" evidence="7">
    <location>
        <begin position="52"/>
        <end position="167"/>
    </location>
</feature>
<organism evidence="8 9">
    <name type="scientific">Leishmania donovani</name>
    <dbReference type="NCBI Taxonomy" id="5661"/>
    <lineage>
        <taxon>Eukaryota</taxon>
        <taxon>Discoba</taxon>
        <taxon>Euglenozoa</taxon>
        <taxon>Kinetoplastea</taxon>
        <taxon>Metakinetoplastina</taxon>
        <taxon>Trypanosomatida</taxon>
        <taxon>Trypanosomatidae</taxon>
        <taxon>Leishmaniinae</taxon>
        <taxon>Leishmania</taxon>
    </lineage>
</organism>
<evidence type="ECO:0000256" key="5">
    <source>
        <dbReference type="ARBA" id="ARBA00023136"/>
    </source>
</evidence>
<evidence type="ECO:0000259" key="7">
    <source>
        <dbReference type="Pfam" id="PF04893"/>
    </source>
</evidence>
<evidence type="ECO:0000256" key="4">
    <source>
        <dbReference type="ARBA" id="ARBA00022989"/>
    </source>
</evidence>
<dbReference type="GO" id="GO:0005802">
    <property type="term" value="C:trans-Golgi network"/>
    <property type="evidence" value="ECO:0007669"/>
    <property type="project" value="TreeGrafter"/>
</dbReference>
<evidence type="ECO:0000256" key="6">
    <source>
        <dbReference type="RuleBase" id="RU361264"/>
    </source>
</evidence>
<dbReference type="EMBL" id="CP029522">
    <property type="protein sequence ID" value="AYU78904.1"/>
    <property type="molecule type" value="Genomic_DNA"/>
</dbReference>
<keyword evidence="5 6" id="KW-0472">Membrane</keyword>
<dbReference type="Pfam" id="PF04893">
    <property type="entry name" value="Yip1"/>
    <property type="match status" value="1"/>
</dbReference>
<dbReference type="VEuPathDB" id="TriTrypDB:LdCL_230008200"/>
<keyword evidence="4 6" id="KW-1133">Transmembrane helix</keyword>
<dbReference type="Proteomes" id="UP000274082">
    <property type="component" value="Chromosome 23"/>
</dbReference>
<protein>
    <recommendedName>
        <fullName evidence="6">Protein YIPF</fullName>
    </recommendedName>
</protein>
<gene>
    <name evidence="8" type="ORF">LdCL_230008200</name>
</gene>
<evidence type="ECO:0000256" key="1">
    <source>
        <dbReference type="ARBA" id="ARBA00004141"/>
    </source>
</evidence>
<accession>A0A3Q8IBE6</accession>
<feature type="transmembrane region" description="Helical" evidence="6">
    <location>
        <begin position="55"/>
        <end position="73"/>
    </location>
</feature>
<dbReference type="PANTHER" id="PTHR21236:SF1">
    <property type="entry name" value="PROTEIN YIPF6"/>
    <property type="match status" value="1"/>
</dbReference>
<comment type="caution">
    <text evidence="6">Lacks conserved residue(s) required for the propagation of feature annotation.</text>
</comment>
<evidence type="ECO:0000313" key="8">
    <source>
        <dbReference type="EMBL" id="AYU78904.1"/>
    </source>
</evidence>
<feature type="transmembrane region" description="Helical" evidence="6">
    <location>
        <begin position="110"/>
        <end position="129"/>
    </location>
</feature>
<comment type="subcellular location">
    <subcellularLocation>
        <location evidence="6">Golgi apparatus membrane</location>
        <topology evidence="6">Multi-pass membrane protein</topology>
    </subcellularLocation>
    <subcellularLocation>
        <location evidence="1">Membrane</location>
        <topology evidence="1">Multi-pass membrane protein</topology>
    </subcellularLocation>
</comment>
<name>A0A3Q8IBE6_LEIDO</name>
<keyword evidence="9" id="KW-1185">Reference proteome</keyword>
<feature type="transmembrane region" description="Helical" evidence="6">
    <location>
        <begin position="79"/>
        <end position="98"/>
    </location>
</feature>
<comment type="similarity">
    <text evidence="2 6">Belongs to the YIP1 family.</text>
</comment>
<dbReference type="AlphaFoldDB" id="A0A3Q8IBE6"/>
<keyword evidence="3 6" id="KW-0812">Transmembrane</keyword>
<dbReference type="GO" id="GO:0006888">
    <property type="term" value="P:endoplasmic reticulum to Golgi vesicle-mediated transport"/>
    <property type="evidence" value="ECO:0007669"/>
    <property type="project" value="InterPro"/>
</dbReference>